<reference evidence="1 2" key="1">
    <citation type="submission" date="2018-06" db="EMBL/GenBank/DDBJ databases">
        <authorList>
            <consortium name="Pathogen Informatics"/>
            <person name="Doyle S."/>
        </authorList>
    </citation>
    <scope>NUCLEOTIDE SEQUENCE [LARGE SCALE GENOMIC DNA]</scope>
    <source>
        <strain evidence="1 2">NCTC204</strain>
    </source>
</reference>
<sequence>MLIFNDVAAAEVATDVAGSPVFGDGLFPAIDGSRFKGFESDIVVEIIVIAQRIEIPADRG</sequence>
<organism evidence="1 2">
    <name type="scientific">Klebsiella pneumoniae</name>
    <dbReference type="NCBI Taxonomy" id="573"/>
    <lineage>
        <taxon>Bacteria</taxon>
        <taxon>Pseudomonadati</taxon>
        <taxon>Pseudomonadota</taxon>
        <taxon>Gammaproteobacteria</taxon>
        <taxon>Enterobacterales</taxon>
        <taxon>Enterobacteriaceae</taxon>
        <taxon>Klebsiella/Raoultella group</taxon>
        <taxon>Klebsiella</taxon>
        <taxon>Klebsiella pneumoniae complex</taxon>
    </lineage>
</organism>
<dbReference type="AlphaFoldDB" id="A0A378ANB4"/>
<dbReference type="EMBL" id="UGMD01000002">
    <property type="protein sequence ID" value="STV14459.1"/>
    <property type="molecule type" value="Genomic_DNA"/>
</dbReference>
<proteinExistence type="predicted"/>
<accession>A0A378ANB4</accession>
<evidence type="ECO:0000313" key="1">
    <source>
        <dbReference type="EMBL" id="STV14459.1"/>
    </source>
</evidence>
<protein>
    <submittedName>
        <fullName evidence="1">Uncharacterized protein</fullName>
    </submittedName>
</protein>
<evidence type="ECO:0000313" key="2">
    <source>
        <dbReference type="Proteomes" id="UP000255192"/>
    </source>
</evidence>
<gene>
    <name evidence="1" type="ORF">NCTC204_04170</name>
</gene>
<name>A0A378ANB4_KLEPN</name>
<dbReference type="Proteomes" id="UP000255192">
    <property type="component" value="Unassembled WGS sequence"/>
</dbReference>